<accession>A0A5M9M9S4</accession>
<name>A0A5M9M9S4_9EURO</name>
<feature type="region of interest" description="Disordered" evidence="1">
    <location>
        <begin position="55"/>
        <end position="77"/>
    </location>
</feature>
<proteinExistence type="predicted"/>
<reference evidence="2 3" key="1">
    <citation type="submission" date="2019-08" db="EMBL/GenBank/DDBJ databases">
        <title>The genome sequence of a newly discovered highly antifungal drug resistant Aspergillus species, Aspergillus tanneri NIH 1004.</title>
        <authorList>
            <person name="Mounaud S."/>
            <person name="Singh I."/>
            <person name="Joardar V."/>
            <person name="Pakala S."/>
            <person name="Pakala S."/>
            <person name="Venepally P."/>
            <person name="Chung J.K."/>
            <person name="Losada L."/>
            <person name="Nierman W.C."/>
        </authorList>
    </citation>
    <scope>NUCLEOTIDE SEQUENCE [LARGE SCALE GENOMIC DNA]</scope>
    <source>
        <strain evidence="2 3">NIH1004</strain>
    </source>
</reference>
<sequence>MVQEEWFRLFQNFEFAQTLLDFQKVLNQYQEKAPYIFRLKYSLWSTLPRREQFVNSAADSSEHASNGTARQKPDSPEIEELTSIIRKLASSKSAVRTAYAKNMKDSLAVL</sequence>
<evidence type="ECO:0000313" key="2">
    <source>
        <dbReference type="EMBL" id="KAA8641673.1"/>
    </source>
</evidence>
<feature type="compositionally biased region" description="Polar residues" evidence="1">
    <location>
        <begin position="55"/>
        <end position="69"/>
    </location>
</feature>
<protein>
    <submittedName>
        <fullName evidence="2">Uncharacterized protein</fullName>
    </submittedName>
</protein>
<evidence type="ECO:0000256" key="1">
    <source>
        <dbReference type="SAM" id="MobiDB-lite"/>
    </source>
</evidence>
<evidence type="ECO:0000313" key="3">
    <source>
        <dbReference type="Proteomes" id="UP000324241"/>
    </source>
</evidence>
<gene>
    <name evidence="2" type="ORF">ATNIH1004_011809</name>
</gene>
<dbReference type="AlphaFoldDB" id="A0A5M9M9S4"/>
<comment type="caution">
    <text evidence="2">The sequence shown here is derived from an EMBL/GenBank/DDBJ whole genome shotgun (WGS) entry which is preliminary data.</text>
</comment>
<dbReference type="RefSeq" id="XP_033421035.1">
    <property type="nucleotide sequence ID" value="XM_033576371.1"/>
</dbReference>
<organism evidence="2 3">
    <name type="scientific">Aspergillus tanneri</name>
    <dbReference type="NCBI Taxonomy" id="1220188"/>
    <lineage>
        <taxon>Eukaryota</taxon>
        <taxon>Fungi</taxon>
        <taxon>Dikarya</taxon>
        <taxon>Ascomycota</taxon>
        <taxon>Pezizomycotina</taxon>
        <taxon>Eurotiomycetes</taxon>
        <taxon>Eurotiomycetidae</taxon>
        <taxon>Eurotiales</taxon>
        <taxon>Aspergillaceae</taxon>
        <taxon>Aspergillus</taxon>
        <taxon>Aspergillus subgen. Circumdati</taxon>
    </lineage>
</organism>
<dbReference type="GeneID" id="54334510"/>
<dbReference type="Proteomes" id="UP000324241">
    <property type="component" value="Unassembled WGS sequence"/>
</dbReference>
<dbReference type="OrthoDB" id="3182339at2759"/>
<dbReference type="EMBL" id="QUQM01000009">
    <property type="protein sequence ID" value="KAA8641673.1"/>
    <property type="molecule type" value="Genomic_DNA"/>
</dbReference>